<dbReference type="InterPro" id="IPR004843">
    <property type="entry name" value="Calcineurin-like_PHP"/>
</dbReference>
<dbReference type="EMBL" id="CAKKNE010000005">
    <property type="protein sequence ID" value="CAH0377494.1"/>
    <property type="molecule type" value="Genomic_DNA"/>
</dbReference>
<dbReference type="InterPro" id="IPR029052">
    <property type="entry name" value="Metallo-depent_PP-like"/>
</dbReference>
<proteinExistence type="inferred from homology"/>
<dbReference type="Pfam" id="PF00149">
    <property type="entry name" value="Metallophos"/>
    <property type="match status" value="1"/>
</dbReference>
<evidence type="ECO:0000256" key="6">
    <source>
        <dbReference type="SAM" id="Phobius"/>
    </source>
</evidence>
<dbReference type="GO" id="GO:0009166">
    <property type="term" value="P:nucleotide catabolic process"/>
    <property type="evidence" value="ECO:0007669"/>
    <property type="project" value="InterPro"/>
</dbReference>
<dbReference type="InterPro" id="IPR008334">
    <property type="entry name" value="5'-Nucleotdase_C"/>
</dbReference>
<dbReference type="InterPro" id="IPR006179">
    <property type="entry name" value="5_nucleotidase/apyrase"/>
</dbReference>
<feature type="transmembrane region" description="Helical" evidence="6">
    <location>
        <begin position="611"/>
        <end position="632"/>
    </location>
</feature>
<comment type="subcellular location">
    <subcellularLocation>
        <location evidence="1">Membrane</location>
    </subcellularLocation>
</comment>
<evidence type="ECO:0000256" key="4">
    <source>
        <dbReference type="ARBA" id="ARBA00022729"/>
    </source>
</evidence>
<dbReference type="SUPFAM" id="SSF56300">
    <property type="entry name" value="Metallo-dependent phosphatases"/>
    <property type="match status" value="1"/>
</dbReference>
<evidence type="ECO:0008006" key="12">
    <source>
        <dbReference type="Google" id="ProtNLM"/>
    </source>
</evidence>
<dbReference type="SUPFAM" id="SSF103506">
    <property type="entry name" value="Mitochondrial carrier"/>
    <property type="match status" value="1"/>
</dbReference>
<feature type="transmembrane region" description="Helical" evidence="6">
    <location>
        <begin position="524"/>
        <end position="545"/>
    </location>
</feature>
<dbReference type="Proteomes" id="UP000789595">
    <property type="component" value="Unassembled WGS sequence"/>
</dbReference>
<name>A0A8J2SVV5_9STRA</name>
<evidence type="ECO:0000313" key="10">
    <source>
        <dbReference type="EMBL" id="CAH0377494.1"/>
    </source>
</evidence>
<evidence type="ECO:0000256" key="2">
    <source>
        <dbReference type="ARBA" id="ARBA00006654"/>
    </source>
</evidence>
<organism evidence="10 11">
    <name type="scientific">Pelagomonas calceolata</name>
    <dbReference type="NCBI Taxonomy" id="35677"/>
    <lineage>
        <taxon>Eukaryota</taxon>
        <taxon>Sar</taxon>
        <taxon>Stramenopiles</taxon>
        <taxon>Ochrophyta</taxon>
        <taxon>Pelagophyceae</taxon>
        <taxon>Pelagomonadales</taxon>
        <taxon>Pelagomonadaceae</taxon>
        <taxon>Pelagomonas</taxon>
    </lineage>
</organism>
<dbReference type="GO" id="GO:0016787">
    <property type="term" value="F:hydrolase activity"/>
    <property type="evidence" value="ECO:0007669"/>
    <property type="project" value="InterPro"/>
</dbReference>
<feature type="domain" description="Calcineurin-like phosphoesterase" evidence="8">
    <location>
        <begin position="26"/>
        <end position="214"/>
    </location>
</feature>
<dbReference type="SUPFAM" id="SSF55816">
    <property type="entry name" value="5'-nucleotidase (syn. UDP-sugar hydrolase), C-terminal domain"/>
    <property type="match status" value="1"/>
</dbReference>
<evidence type="ECO:0000256" key="5">
    <source>
        <dbReference type="ARBA" id="ARBA00023136"/>
    </source>
</evidence>
<gene>
    <name evidence="10" type="ORF">PECAL_5P20290</name>
</gene>
<feature type="chain" id="PRO_5035150289" description="5'-Nucleotidase C-terminal domain-containing protein" evidence="7">
    <location>
        <begin position="16"/>
        <end position="768"/>
    </location>
</feature>
<evidence type="ECO:0000256" key="3">
    <source>
        <dbReference type="ARBA" id="ARBA00022692"/>
    </source>
</evidence>
<evidence type="ECO:0000256" key="1">
    <source>
        <dbReference type="ARBA" id="ARBA00004370"/>
    </source>
</evidence>
<feature type="transmembrane region" description="Helical" evidence="6">
    <location>
        <begin position="652"/>
        <end position="671"/>
    </location>
</feature>
<feature type="transmembrane region" description="Helical" evidence="6">
    <location>
        <begin position="566"/>
        <end position="587"/>
    </location>
</feature>
<comment type="similarity">
    <text evidence="2">Belongs to the 5'-nucleotidase family.</text>
</comment>
<dbReference type="PANTHER" id="PTHR11575">
    <property type="entry name" value="5'-NUCLEOTIDASE-RELATED"/>
    <property type="match status" value="1"/>
</dbReference>
<keyword evidence="3 6" id="KW-0812">Transmembrane</keyword>
<sequence length="768" mass="82441">MARLLLLAAVASSHAKKHHKNNTELTIAFTSDLHGEIAPLKHASQIYASLPEPKLLVDSGDSYIGTGYFRRAGPAGMGRVMRALGYAVLGVGNHDLELASSFRNFSATARAPLVSTNLCGHYDAIKCSSIVEVGDLKIGFVGYCDTSALGPAEWRSSLPKTSCDQKMTDRVIEEAVKLKRSVHIVIALGHCGYDFDVEIAKSHVIDAVVGGHTHLVRHRSSFNDGPVVLQAGAAASHLGVLRLSLARRKGNVTVVSARSEMHALDAHKHKHEVIDGELSRHAPSVKPPWRSIKQGADALACRASECAMGNLVADAMARSAACHAQRRVPLIALIESGSVRGAVKVGKFGRDEATNILPWANRLEVVRFPSVNALEAFVAFGAQSLKTTGGGFLQGSNNVRIVLNDDRARVFVRHFDCAQTQTKGQTLTFDDTKVKSACPQRGFSRPTGPIDVVVTSWLAGGGDGFSLANASRLHPLQPEWLKDVDALRRHVASLPEDAVIRREGRITFGECAEPKAPEKRAPPLVAGFLGAFSMMASFVATYPLSTLQTRAMLGEPLGLSNGCSSLYRGVALAALAVYASGAVFWTAHEFLNHLSGENHTGGHARQGAKTFLLTFVAGALNVLATNPLWVAVTRLQGGLSALPSVSERKRRWCWPCAGILPNTVLVLFPTLRQTLYEGLLRGASASTLDASSGLVTVCAAFATLIAATATHPLQWYRSRLQAGHGTHSRNASVWDGLSIKLVHTVISNTLMYLSKEQLTQFVLRTFLA</sequence>
<dbReference type="Gene3D" id="3.90.780.10">
    <property type="entry name" value="5'-Nucleotidase, C-terminal domain"/>
    <property type="match status" value="1"/>
</dbReference>
<keyword evidence="5 6" id="KW-0472">Membrane</keyword>
<dbReference type="Gene3D" id="3.60.21.10">
    <property type="match status" value="1"/>
</dbReference>
<feature type="signal peptide" evidence="7">
    <location>
        <begin position="1"/>
        <end position="15"/>
    </location>
</feature>
<dbReference type="Gene3D" id="1.50.40.10">
    <property type="entry name" value="Mitochondrial carrier domain"/>
    <property type="match status" value="1"/>
</dbReference>
<dbReference type="OrthoDB" id="7722975at2759"/>
<dbReference type="PANTHER" id="PTHR11575:SF24">
    <property type="entry name" value="5'-NUCLEOTIDASE"/>
    <property type="match status" value="1"/>
</dbReference>
<dbReference type="InterPro" id="IPR036907">
    <property type="entry name" value="5'-Nucleotdase_C_sf"/>
</dbReference>
<comment type="caution">
    <text evidence="10">The sequence shown here is derived from an EMBL/GenBank/DDBJ whole genome shotgun (WGS) entry which is preliminary data.</text>
</comment>
<dbReference type="Pfam" id="PF02872">
    <property type="entry name" value="5_nucleotid_C"/>
    <property type="match status" value="1"/>
</dbReference>
<evidence type="ECO:0000313" key="11">
    <source>
        <dbReference type="Proteomes" id="UP000789595"/>
    </source>
</evidence>
<keyword evidence="11" id="KW-1185">Reference proteome</keyword>
<feature type="transmembrane region" description="Helical" evidence="6">
    <location>
        <begin position="691"/>
        <end position="710"/>
    </location>
</feature>
<evidence type="ECO:0000259" key="9">
    <source>
        <dbReference type="Pfam" id="PF02872"/>
    </source>
</evidence>
<protein>
    <recommendedName>
        <fullName evidence="12">5'-Nucleotidase C-terminal domain-containing protein</fullName>
    </recommendedName>
</protein>
<dbReference type="GO" id="GO:0016020">
    <property type="term" value="C:membrane"/>
    <property type="evidence" value="ECO:0007669"/>
    <property type="project" value="UniProtKB-SubCell"/>
</dbReference>
<keyword evidence="4 7" id="KW-0732">Signal</keyword>
<evidence type="ECO:0000256" key="7">
    <source>
        <dbReference type="SAM" id="SignalP"/>
    </source>
</evidence>
<keyword evidence="6" id="KW-1133">Transmembrane helix</keyword>
<reference evidence="10" key="1">
    <citation type="submission" date="2021-11" db="EMBL/GenBank/DDBJ databases">
        <authorList>
            <consortium name="Genoscope - CEA"/>
            <person name="William W."/>
        </authorList>
    </citation>
    <scope>NUCLEOTIDE SEQUENCE</scope>
</reference>
<dbReference type="AlphaFoldDB" id="A0A8J2SVV5"/>
<evidence type="ECO:0000259" key="8">
    <source>
        <dbReference type="Pfam" id="PF00149"/>
    </source>
</evidence>
<accession>A0A8J2SVV5</accession>
<dbReference type="InterPro" id="IPR023395">
    <property type="entry name" value="MCP_dom_sf"/>
</dbReference>
<feature type="domain" description="5'-Nucleotidase C-terminal" evidence="9">
    <location>
        <begin position="295"/>
        <end position="466"/>
    </location>
</feature>